<sequence length="631" mass="67756">MRTLHPGHPGALFLAALLCLAALLAAGTPAARGQSENGDEEVVYIGQDGVIRVWDPTPVNGREVQWVSPSAGWIDLALGDFNADGDFEIVAIGADGATGKLAVFDPVVVGPAPNPDQVINGIPWDTLYAVNLPGIPSLVATGEFDTARPGHEIIYKYLLPVQDRVKPDDPFRFVILRAAAAQPDGRSWNVLTTQDTGNDWTQVAAGNLDGSGIDEIALVDRERGNLSVYRVTANGFERFYRNSAQERPWQAVAFGQFLAGGPAELLAVRSADSPLANLLAFQYVADTLDDFYSRFFLPPPKFVFLADVDGDGDDEAAMLRVVRPEFEPRARLFIRSNNRDDWMEDTLDADNGYRVGAGGDVDGDGRDELVIMRDNRLRLYTQPEIDVSRVEREVGTNEHSIQIANLDANGVGDRPRLGAAPTTLSVELVANAESDPYGIAVSDVTTGSAVPISARLESSVAWISSLSLSRDTTPTTVEVRFNARDLPLGTHTTRLIVEAEEAGVDNSPLFVNLTLTVRPGLILDPESLNFHYVPCGPNLPAQTQALHVGGTAGLSYAATITDEAAWLELDQASGTTPGTVLVTVNPNDRPADFVSTGVRVVASTEQGVVEQVARVNLLCAASQIFLPVIAR</sequence>
<dbReference type="Proteomes" id="UP000317371">
    <property type="component" value="Unassembled WGS sequence"/>
</dbReference>
<feature type="signal peptide" evidence="1">
    <location>
        <begin position="1"/>
        <end position="21"/>
    </location>
</feature>
<dbReference type="AlphaFoldDB" id="A0A540VJC0"/>
<evidence type="ECO:0000313" key="2">
    <source>
        <dbReference type="EMBL" id="TQE96864.1"/>
    </source>
</evidence>
<protein>
    <recommendedName>
        <fullName evidence="4">BACON domain-containing protein</fullName>
    </recommendedName>
</protein>
<accession>A0A540VJC0</accession>
<dbReference type="InParanoid" id="A0A540VJC0"/>
<dbReference type="SUPFAM" id="SSF69318">
    <property type="entry name" value="Integrin alpha N-terminal domain"/>
    <property type="match status" value="1"/>
</dbReference>
<dbReference type="OrthoDB" id="1110382at2"/>
<proteinExistence type="predicted"/>
<evidence type="ECO:0008006" key="4">
    <source>
        <dbReference type="Google" id="ProtNLM"/>
    </source>
</evidence>
<dbReference type="RefSeq" id="WP_141609236.1">
    <property type="nucleotide sequence ID" value="NZ_VIGC02000006.1"/>
</dbReference>
<feature type="chain" id="PRO_5022125485" description="BACON domain-containing protein" evidence="1">
    <location>
        <begin position="22"/>
        <end position="631"/>
    </location>
</feature>
<evidence type="ECO:0000256" key="1">
    <source>
        <dbReference type="SAM" id="SignalP"/>
    </source>
</evidence>
<keyword evidence="3" id="KW-1185">Reference proteome</keyword>
<comment type="caution">
    <text evidence="2">The sequence shown here is derived from an EMBL/GenBank/DDBJ whole genome shotgun (WGS) entry which is preliminary data.</text>
</comment>
<organism evidence="2 3">
    <name type="scientific">Litorilinea aerophila</name>
    <dbReference type="NCBI Taxonomy" id="1204385"/>
    <lineage>
        <taxon>Bacteria</taxon>
        <taxon>Bacillati</taxon>
        <taxon>Chloroflexota</taxon>
        <taxon>Caldilineae</taxon>
        <taxon>Caldilineales</taxon>
        <taxon>Caldilineaceae</taxon>
        <taxon>Litorilinea</taxon>
    </lineage>
</organism>
<dbReference type="InterPro" id="IPR028994">
    <property type="entry name" value="Integrin_alpha_N"/>
</dbReference>
<keyword evidence="1" id="KW-0732">Signal</keyword>
<reference evidence="2 3" key="1">
    <citation type="submission" date="2019-06" db="EMBL/GenBank/DDBJ databases">
        <title>Genome sequence of Litorilinea aerophila BAA-2444.</title>
        <authorList>
            <person name="Maclea K.S."/>
            <person name="Maurais E.G."/>
            <person name="Iannazzi L.C."/>
        </authorList>
    </citation>
    <scope>NUCLEOTIDE SEQUENCE [LARGE SCALE GENOMIC DNA]</scope>
    <source>
        <strain evidence="2 3">ATCC BAA-2444</strain>
    </source>
</reference>
<gene>
    <name evidence="2" type="ORF">FKZ61_06335</name>
</gene>
<name>A0A540VJC0_9CHLR</name>
<dbReference type="EMBL" id="VIGC01000006">
    <property type="protein sequence ID" value="TQE96864.1"/>
    <property type="molecule type" value="Genomic_DNA"/>
</dbReference>
<evidence type="ECO:0000313" key="3">
    <source>
        <dbReference type="Proteomes" id="UP000317371"/>
    </source>
</evidence>